<name>A0ABR1LAZ4_9PEZI</name>
<keyword evidence="4" id="KW-1185">Reference proteome</keyword>
<feature type="compositionally biased region" description="Low complexity" evidence="2">
    <location>
        <begin position="311"/>
        <end position="320"/>
    </location>
</feature>
<evidence type="ECO:0000256" key="1">
    <source>
        <dbReference type="SAM" id="Coils"/>
    </source>
</evidence>
<sequence>MPTHEAQPEPDHSDPSDQSDHSGQSDQSDDNTMKDSTRSRPLRKSRPPPKKKTRDEPSEAKPLNQNDLVKWIVISDAPDHASVHAKFCNAKSYPVLPRSIKYLERFGARNLRTGLKCLRAMTDAARQENERLEQEAQALGCVDDKINVEQQLGGGEEQHRNTTEAVVDDPDSSMQEDASKESRIATLRFDISFYRSKVLPFIQACLIAEGQHISLPPRTPVALPFPGGIYQAFESTTQRSAAKAAYDIARAGGLPQESCDTAARRRVGLLSQTAPASLEADDECPPTPGGYQEHDDSTELQTQTPAHGVVPKSSPTHSSFPPTPRAPDFSSSPAVAVATPRNDAVTDAMDVDTDAAGAARGGSGSTPTTATKLNTRADTPTPTSPVVTTTTATSTPNTLALATALPFSRTPLAALGTPMNQQLRRSARSTTLRSSGVGADATQADAAPLKDMSVWELQREILRLCALRERCVARNEVLRDWVRGVRGE</sequence>
<feature type="region of interest" description="Disordered" evidence="2">
    <location>
        <begin position="420"/>
        <end position="439"/>
    </location>
</feature>
<protein>
    <submittedName>
        <fullName evidence="3">Uncharacterized protein</fullName>
    </submittedName>
</protein>
<evidence type="ECO:0000313" key="3">
    <source>
        <dbReference type="EMBL" id="KAK7532417.1"/>
    </source>
</evidence>
<gene>
    <name evidence="3" type="ORF">J3D65DRAFT_671019</name>
</gene>
<dbReference type="GeneID" id="92036262"/>
<feature type="compositionally biased region" description="Basic and acidic residues" evidence="2">
    <location>
        <begin position="1"/>
        <end position="20"/>
    </location>
</feature>
<organism evidence="3 4">
    <name type="scientific">Phyllosticta citribraziliensis</name>
    <dbReference type="NCBI Taxonomy" id="989973"/>
    <lineage>
        <taxon>Eukaryota</taxon>
        <taxon>Fungi</taxon>
        <taxon>Dikarya</taxon>
        <taxon>Ascomycota</taxon>
        <taxon>Pezizomycotina</taxon>
        <taxon>Dothideomycetes</taxon>
        <taxon>Dothideomycetes incertae sedis</taxon>
        <taxon>Botryosphaeriales</taxon>
        <taxon>Phyllostictaceae</taxon>
        <taxon>Phyllosticta</taxon>
    </lineage>
</organism>
<feature type="coiled-coil region" evidence="1">
    <location>
        <begin position="115"/>
        <end position="142"/>
    </location>
</feature>
<feature type="region of interest" description="Disordered" evidence="2">
    <location>
        <begin position="272"/>
        <end position="337"/>
    </location>
</feature>
<feature type="region of interest" description="Disordered" evidence="2">
    <location>
        <begin position="355"/>
        <end position="394"/>
    </location>
</feature>
<feature type="region of interest" description="Disordered" evidence="2">
    <location>
        <begin position="1"/>
        <end position="63"/>
    </location>
</feature>
<evidence type="ECO:0000313" key="4">
    <source>
        <dbReference type="Proteomes" id="UP001360953"/>
    </source>
</evidence>
<reference evidence="3 4" key="1">
    <citation type="submission" date="2024-04" db="EMBL/GenBank/DDBJ databases">
        <title>Phyllosticta paracitricarpa is synonymous to the EU quarantine fungus P. citricarpa based on phylogenomic analyses.</title>
        <authorList>
            <consortium name="Lawrence Berkeley National Laboratory"/>
            <person name="Van ingen-buijs V.A."/>
            <person name="Van westerhoven A.C."/>
            <person name="Haridas S."/>
            <person name="Skiadas P."/>
            <person name="Martin F."/>
            <person name="Groenewald J.Z."/>
            <person name="Crous P.W."/>
            <person name="Seidl M.F."/>
        </authorList>
    </citation>
    <scope>NUCLEOTIDE SEQUENCE [LARGE SCALE GENOMIC DNA]</scope>
    <source>
        <strain evidence="3 4">CPC 17464</strain>
    </source>
</reference>
<proteinExistence type="predicted"/>
<dbReference type="RefSeq" id="XP_066652085.1">
    <property type="nucleotide sequence ID" value="XM_066803356.1"/>
</dbReference>
<keyword evidence="1" id="KW-0175">Coiled coil</keyword>
<feature type="compositionally biased region" description="Basic residues" evidence="2">
    <location>
        <begin position="40"/>
        <end position="52"/>
    </location>
</feature>
<feature type="compositionally biased region" description="Low complexity" evidence="2">
    <location>
        <begin position="379"/>
        <end position="394"/>
    </location>
</feature>
<accession>A0ABR1LAZ4</accession>
<dbReference type="EMBL" id="JBBPEH010000011">
    <property type="protein sequence ID" value="KAK7532417.1"/>
    <property type="molecule type" value="Genomic_DNA"/>
</dbReference>
<comment type="caution">
    <text evidence="3">The sequence shown here is derived from an EMBL/GenBank/DDBJ whole genome shotgun (WGS) entry which is preliminary data.</text>
</comment>
<dbReference type="Proteomes" id="UP001360953">
    <property type="component" value="Unassembled WGS sequence"/>
</dbReference>
<evidence type="ECO:0000256" key="2">
    <source>
        <dbReference type="SAM" id="MobiDB-lite"/>
    </source>
</evidence>
<feature type="region of interest" description="Disordered" evidence="2">
    <location>
        <begin position="152"/>
        <end position="180"/>
    </location>
</feature>